<protein>
    <submittedName>
        <fullName evidence="1">Uncharacterized protein</fullName>
    </submittedName>
</protein>
<evidence type="ECO:0000313" key="2">
    <source>
        <dbReference type="Proteomes" id="UP000007575"/>
    </source>
</evidence>
<gene>
    <name evidence="1" type="ordered locus">DGo_PB0418</name>
</gene>
<accession>H8H2E0</accession>
<keyword evidence="2" id="KW-1185">Reference proteome</keyword>
<dbReference type="EMBL" id="CP002193">
    <property type="protein sequence ID" value="AFD27687.1"/>
    <property type="molecule type" value="Genomic_DNA"/>
</dbReference>
<evidence type="ECO:0000313" key="1">
    <source>
        <dbReference type="EMBL" id="AFD27687.1"/>
    </source>
</evidence>
<geneLocation type="plasmid" evidence="1 2">
    <name>P2</name>
</geneLocation>
<proteinExistence type="predicted"/>
<organism evidence="1 2">
    <name type="scientific">Deinococcus gobiensis (strain DSM 21396 / JCM 16679 / CGMCC 1.7299 / I-0)</name>
    <dbReference type="NCBI Taxonomy" id="745776"/>
    <lineage>
        <taxon>Bacteria</taxon>
        <taxon>Thermotogati</taxon>
        <taxon>Deinococcota</taxon>
        <taxon>Deinococci</taxon>
        <taxon>Deinococcales</taxon>
        <taxon>Deinococcaceae</taxon>
        <taxon>Deinococcus</taxon>
    </lineage>
</organism>
<reference evidence="1 2" key="1">
    <citation type="journal article" date="2012" name="PLoS ONE">
        <title>Genome sequence and transcriptome analysis of the radioresistant bacterium Deinococcus gobiensis: insights into the extreme environmental adaptations.</title>
        <authorList>
            <person name="Yuan M."/>
            <person name="Chen M."/>
            <person name="Zhang W."/>
            <person name="Lu W."/>
            <person name="Wang J."/>
            <person name="Yang M."/>
            <person name="Zhao P."/>
            <person name="Tang R."/>
            <person name="Li X."/>
            <person name="Hao Y."/>
            <person name="Zhou Z."/>
            <person name="Zhan Y."/>
            <person name="Yu H."/>
            <person name="Teng C."/>
            <person name="Yan Y."/>
            <person name="Ping S."/>
            <person name="Wang Y."/>
            <person name="Lin M."/>
        </authorList>
    </citation>
    <scope>NUCLEOTIDE SEQUENCE [LARGE SCALE GENOMIC DNA]</scope>
    <source>
        <strain evidence="2">DSM 21396 / JCM 16679 / CGMCC 1.7299 / I-0</strain>
        <plasmid evidence="1">P2</plasmid>
    </source>
</reference>
<keyword evidence="1" id="KW-0614">Plasmid</keyword>
<dbReference type="HOGENOM" id="CLU_2989149_0_0_0"/>
<name>H8H2E0_DEIGI</name>
<dbReference type="KEGG" id="dgo:DGo_PB0418"/>
<dbReference type="AlphaFoldDB" id="H8H2E0"/>
<sequence length="57" mass="6362">MHVPPSFFRVSVLSVLPPLRAAIWASERQQSDLIVPLPHVSLDLSENPKTPPSPLFF</sequence>
<dbReference type="Proteomes" id="UP000007575">
    <property type="component" value="Plasmid P2"/>
</dbReference>